<proteinExistence type="inferred from homology"/>
<dbReference type="Gene3D" id="3.50.50.60">
    <property type="entry name" value="FAD/NAD(P)-binding domain"/>
    <property type="match status" value="2"/>
</dbReference>
<dbReference type="AlphaFoldDB" id="A0A9W8QS39"/>
<comment type="caution">
    <text evidence="5">The sequence shown here is derived from an EMBL/GenBank/DDBJ whole genome shotgun (WGS) entry which is preliminary data.</text>
</comment>
<name>A0A9W8QS39_9HYPO</name>
<dbReference type="InterPro" id="IPR036188">
    <property type="entry name" value="FAD/NAD-bd_sf"/>
</dbReference>
<dbReference type="GO" id="GO:0050660">
    <property type="term" value="F:flavin adenine dinucleotide binding"/>
    <property type="evidence" value="ECO:0007669"/>
    <property type="project" value="InterPro"/>
</dbReference>
<dbReference type="GO" id="GO:0004499">
    <property type="term" value="F:N,N-dimethylaniline monooxygenase activity"/>
    <property type="evidence" value="ECO:0007669"/>
    <property type="project" value="InterPro"/>
</dbReference>
<dbReference type="EMBL" id="JAOQAV010000100">
    <property type="protein sequence ID" value="KAJ4177560.1"/>
    <property type="molecule type" value="Genomic_DNA"/>
</dbReference>
<evidence type="ECO:0000256" key="4">
    <source>
        <dbReference type="ARBA" id="ARBA00023002"/>
    </source>
</evidence>
<sequence>MAIRSEPPSLAAESTPVAALGVEDPLARYNHNDSSCAIELAQDYTIGEHLLWAPRRIRVGCIGAGASGIMLCYKKEKEFGNDIDLVVYERHDQPGGVWYTNKYPGCRCDVPSPAYQYSFAPKPDWPMMYSSAQDIQGYYRDFAESRGYLDNYIKLKHSVNKAVWDEDNGQWILSVTERLSSGETRVFEDRVDFLVGNIGVLHTWKWPSIPGRELFKGKMTHSANYDTSLDLKDQRVAVIGSGASAVQIVPAIKDEAAHVVSFYRTPQWISSGMQVEGLTDGSNIAFTDEQKKKFRDDPAYYLECRKKMENNINRAFPVMLKDHPMQTVGRKKVAERMASMINNDPALMKKVMPDFAMGCRRLGLGEEFLHALNTPKVSLADSGIEVFTETGVKCKDGSTIDFDVVICATGFDVSFRPPFALIGREGRVLGDEWGAEPEAYLALAASGYPNFLIGSLGPNCPAGHGSFVTVLESAQNYVCKVIRKLQTENILSLDVKKEVVDEYNQHVHQWLQRTVWAAGCRSWFNGGDPSGKVRAQYPGSLMHWREMMDEPRFEDYNIRYRGTNRFKFMGNGFTKKEVDGQDLSFYLDPDWIKRPLFSH</sequence>
<dbReference type="Proteomes" id="UP001152087">
    <property type="component" value="Unassembled WGS sequence"/>
</dbReference>
<evidence type="ECO:0000313" key="6">
    <source>
        <dbReference type="Proteomes" id="UP001152087"/>
    </source>
</evidence>
<organism evidence="5 6">
    <name type="scientific">Fusarium falciforme</name>
    <dbReference type="NCBI Taxonomy" id="195108"/>
    <lineage>
        <taxon>Eukaryota</taxon>
        <taxon>Fungi</taxon>
        <taxon>Dikarya</taxon>
        <taxon>Ascomycota</taxon>
        <taxon>Pezizomycotina</taxon>
        <taxon>Sordariomycetes</taxon>
        <taxon>Hypocreomycetidae</taxon>
        <taxon>Hypocreales</taxon>
        <taxon>Nectriaceae</taxon>
        <taxon>Fusarium</taxon>
        <taxon>Fusarium solani species complex</taxon>
    </lineage>
</organism>
<evidence type="ECO:0008006" key="7">
    <source>
        <dbReference type="Google" id="ProtNLM"/>
    </source>
</evidence>
<keyword evidence="6" id="KW-1185">Reference proteome</keyword>
<dbReference type="InterPro" id="IPR020946">
    <property type="entry name" value="Flavin_mOase-like"/>
</dbReference>
<evidence type="ECO:0000313" key="5">
    <source>
        <dbReference type="EMBL" id="KAJ4177560.1"/>
    </source>
</evidence>
<keyword evidence="4" id="KW-0560">Oxidoreductase</keyword>
<accession>A0A9W8QS39</accession>
<protein>
    <recommendedName>
        <fullName evidence="7">Sterigmatocystin biosynthesis monooxygenase stcW</fullName>
    </recommendedName>
</protein>
<dbReference type="PANTHER" id="PTHR42877">
    <property type="entry name" value="L-ORNITHINE N(5)-MONOOXYGENASE-RELATED"/>
    <property type="match status" value="1"/>
</dbReference>
<dbReference type="GO" id="GO:0050661">
    <property type="term" value="F:NADP binding"/>
    <property type="evidence" value="ECO:0007669"/>
    <property type="project" value="InterPro"/>
</dbReference>
<evidence type="ECO:0000256" key="1">
    <source>
        <dbReference type="ARBA" id="ARBA00010139"/>
    </source>
</evidence>
<reference evidence="5" key="1">
    <citation type="submission" date="2022-09" db="EMBL/GenBank/DDBJ databases">
        <title>Fusarium specimens isolated from Avocado Roots.</title>
        <authorList>
            <person name="Stajich J."/>
            <person name="Roper C."/>
            <person name="Heimlech-Rivalta G."/>
        </authorList>
    </citation>
    <scope>NUCLEOTIDE SEQUENCE</scope>
    <source>
        <strain evidence="5">A02</strain>
    </source>
</reference>
<gene>
    <name evidence="5" type="ORF">NW755_013780</name>
</gene>
<comment type="similarity">
    <text evidence="1">Belongs to the FAD-binding monooxygenase family.</text>
</comment>
<keyword evidence="2" id="KW-0285">Flavoprotein</keyword>
<dbReference type="PANTHER" id="PTHR42877:SF12">
    <property type="entry name" value="MONOOXYGENASE"/>
    <property type="match status" value="1"/>
</dbReference>
<evidence type="ECO:0000256" key="2">
    <source>
        <dbReference type="ARBA" id="ARBA00022630"/>
    </source>
</evidence>
<keyword evidence="3" id="KW-0274">FAD</keyword>
<dbReference type="SUPFAM" id="SSF51905">
    <property type="entry name" value="FAD/NAD(P)-binding domain"/>
    <property type="match status" value="3"/>
</dbReference>
<evidence type="ECO:0000256" key="3">
    <source>
        <dbReference type="ARBA" id="ARBA00022827"/>
    </source>
</evidence>
<dbReference type="Pfam" id="PF00743">
    <property type="entry name" value="FMO-like"/>
    <property type="match status" value="1"/>
</dbReference>
<dbReference type="InterPro" id="IPR051209">
    <property type="entry name" value="FAD-bind_Monooxygenase_sf"/>
</dbReference>